<keyword evidence="1" id="KW-0472">Membrane</keyword>
<sequence>MNAAGAALIQNDIVMFGLIAATLGAVFCSSAREQGLWRRFYAFVPALLLCYLLPGVYNALGLIDGANTRLYNPIARDVLLPAALILRTLSIDLRAILRLVPTLLAMYLGASLSIMLGAVVAFWVMRWLHPATVAGDTWAGMAALAGSWIGGGANMPAMREVFDVDATTFGQFAVVDVGVGYVWMAVLIFLAGRARNIHARSGADTRALDALQERMARFQAEHARIPSLADLMVIVAVAFGGVGLAHALANPLAAWCKAQLSWASQFSLDTPFVWVVVLAISLGLLLSFNRARTLEGAGASKIGTLLFLRLRVLRVHHRIHAVQIQPMLEHHARHQTLAERQRVRLRLLDLMAGRVGHGPFERNAVFLQMGEDLVLDVVAADQFAAGVVLGSRCIQPFALKCTVVDAGGVVSLEGLLLGMTHVGIDTGLEQGEHCRAGCATFRYKVQQAVAGMVDALHICTGLEQRIDLRIALALQRAQQRRPTRTRADDIDRRLVLQQDLQILRVLCHGGHVHDRFLVHAR</sequence>
<evidence type="ECO:0000313" key="2">
    <source>
        <dbReference type="EMBL" id="KOR47937.1"/>
    </source>
</evidence>
<dbReference type="Proteomes" id="UP000036790">
    <property type="component" value="Unassembled WGS sequence"/>
</dbReference>
<dbReference type="PANTHER" id="PTHR34289:SF8">
    <property type="entry name" value="DUF819 DOMAIN-CONTAINING PROTEIN"/>
    <property type="match status" value="1"/>
</dbReference>
<name>A0AAP0ZP81_9XANT</name>
<gene>
    <name evidence="2" type="ORF">ADT25_03995</name>
</gene>
<reference evidence="2 3" key="2">
    <citation type="submission" date="2015-09" db="EMBL/GenBank/DDBJ databases">
        <title>Draft genome sequence of Xanthomonas oryzae pv. USA str. X11-5A.</title>
        <authorList>
            <person name="Knight B.M."/>
            <person name="Roberts D.P."/>
            <person name="Lin D."/>
            <person name="Hari K."/>
            <person name="Fletcher J."/>
            <person name="Melcher U."/>
            <person name="Blagden T."/>
            <person name="Winegar R.A."/>
        </authorList>
    </citation>
    <scope>NUCLEOTIDE SEQUENCE [LARGE SCALE GENOMIC DNA]</scope>
    <source>
        <strain evidence="2 3">X11-5A</strain>
    </source>
</reference>
<feature type="transmembrane region" description="Helical" evidence="1">
    <location>
        <begin position="231"/>
        <end position="252"/>
    </location>
</feature>
<evidence type="ECO:0008006" key="4">
    <source>
        <dbReference type="Google" id="ProtNLM"/>
    </source>
</evidence>
<dbReference type="EMBL" id="LHUJ01000077">
    <property type="protein sequence ID" value="KOR47937.1"/>
    <property type="molecule type" value="Genomic_DNA"/>
</dbReference>
<accession>A0AAP0ZP81</accession>
<keyword evidence="1" id="KW-0812">Transmembrane</keyword>
<comment type="caution">
    <text evidence="2">The sequence shown here is derived from an EMBL/GenBank/DDBJ whole genome shotgun (WGS) entry which is preliminary data.</text>
</comment>
<feature type="transmembrane region" description="Helical" evidence="1">
    <location>
        <begin position="104"/>
        <end position="125"/>
    </location>
</feature>
<feature type="transmembrane region" description="Helical" evidence="1">
    <location>
        <begin position="6"/>
        <end position="28"/>
    </location>
</feature>
<evidence type="ECO:0000256" key="1">
    <source>
        <dbReference type="SAM" id="Phobius"/>
    </source>
</evidence>
<dbReference type="Pfam" id="PF05684">
    <property type="entry name" value="DUF819"/>
    <property type="match status" value="1"/>
</dbReference>
<feature type="transmembrane region" description="Helical" evidence="1">
    <location>
        <begin position="272"/>
        <end position="291"/>
    </location>
</feature>
<reference evidence="2 3" key="1">
    <citation type="submission" date="2015-07" db="EMBL/GenBank/DDBJ databases">
        <authorList>
            <consortium name="Consortium for Microbial Forensics and Genomics (microFORGE)"/>
            <person name="Knight B.M."/>
            <person name="Roberts D.P."/>
            <person name="Lin D."/>
            <person name="Hari K."/>
            <person name="Fletcher J."/>
            <person name="Melcher U."/>
            <person name="Blagden T."/>
            <person name="Winegar R.A."/>
        </authorList>
    </citation>
    <scope>NUCLEOTIDE SEQUENCE [LARGE SCALE GENOMIC DNA]</scope>
    <source>
        <strain evidence="2 3">X11-5A</strain>
    </source>
</reference>
<protein>
    <recommendedName>
        <fullName evidence="4">DUF819 family protein</fullName>
    </recommendedName>
</protein>
<dbReference type="InterPro" id="IPR008537">
    <property type="entry name" value="DUF819"/>
</dbReference>
<dbReference type="AlphaFoldDB" id="A0AAP0ZP81"/>
<feature type="transmembrane region" description="Helical" evidence="1">
    <location>
        <begin position="169"/>
        <end position="191"/>
    </location>
</feature>
<feature type="transmembrane region" description="Helical" evidence="1">
    <location>
        <begin position="40"/>
        <end position="58"/>
    </location>
</feature>
<keyword evidence="1" id="KW-1133">Transmembrane helix</keyword>
<dbReference type="PANTHER" id="PTHR34289">
    <property type="entry name" value="PROTEIN, PUTATIVE (DUF819)-RELATED"/>
    <property type="match status" value="1"/>
</dbReference>
<organism evidence="2 3">
    <name type="scientific">Xanthomonas oryzae</name>
    <dbReference type="NCBI Taxonomy" id="347"/>
    <lineage>
        <taxon>Bacteria</taxon>
        <taxon>Pseudomonadati</taxon>
        <taxon>Pseudomonadota</taxon>
        <taxon>Gammaproteobacteria</taxon>
        <taxon>Lysobacterales</taxon>
        <taxon>Lysobacteraceae</taxon>
        <taxon>Xanthomonas</taxon>
    </lineage>
</organism>
<evidence type="ECO:0000313" key="3">
    <source>
        <dbReference type="Proteomes" id="UP000036790"/>
    </source>
</evidence>
<proteinExistence type="predicted"/>